<dbReference type="GO" id="GO:0061630">
    <property type="term" value="F:ubiquitin protein ligase activity"/>
    <property type="evidence" value="ECO:0007669"/>
    <property type="project" value="InterPro"/>
</dbReference>
<dbReference type="PANTHER" id="PTHR46717">
    <property type="entry name" value="E3 UBIQUITIN-PROTEIN LIGASE RNF180"/>
    <property type="match status" value="1"/>
</dbReference>
<dbReference type="GO" id="GO:0032436">
    <property type="term" value="P:positive regulation of proteasomal ubiquitin-dependent protein catabolic process"/>
    <property type="evidence" value="ECO:0007669"/>
    <property type="project" value="TreeGrafter"/>
</dbReference>
<sequence>MLINLKCRKCRFLLLCHPEATLINIHGEPLDKMLIQNKAMNTLCTIDDVFYLDEVGIPEWIVNHLNEKDWLRGKLNCPNCLTRLGSFNFVTGYKCSCQKVVPPIHIVKSKVDIEENQT</sequence>
<dbReference type="PANTHER" id="PTHR46717:SF1">
    <property type="entry name" value="E3 UBIQUITIN-PROTEIN LIGASE RNF180"/>
    <property type="match status" value="1"/>
</dbReference>
<evidence type="ECO:0008006" key="2">
    <source>
        <dbReference type="Google" id="ProtNLM"/>
    </source>
</evidence>
<organism evidence="1">
    <name type="scientific">Clastoptera arizonana</name>
    <name type="common">Arizona spittle bug</name>
    <dbReference type="NCBI Taxonomy" id="38151"/>
    <lineage>
        <taxon>Eukaryota</taxon>
        <taxon>Metazoa</taxon>
        <taxon>Ecdysozoa</taxon>
        <taxon>Arthropoda</taxon>
        <taxon>Hexapoda</taxon>
        <taxon>Insecta</taxon>
        <taxon>Pterygota</taxon>
        <taxon>Neoptera</taxon>
        <taxon>Paraneoptera</taxon>
        <taxon>Hemiptera</taxon>
        <taxon>Auchenorrhyncha</taxon>
        <taxon>Cercopoidea</taxon>
        <taxon>Clastopteridae</taxon>
        <taxon>Clastoptera</taxon>
    </lineage>
</organism>
<evidence type="ECO:0000313" key="1">
    <source>
        <dbReference type="EMBL" id="JAS30781.1"/>
    </source>
</evidence>
<dbReference type="GO" id="GO:0031624">
    <property type="term" value="F:ubiquitin conjugating enzyme binding"/>
    <property type="evidence" value="ECO:0007669"/>
    <property type="project" value="TreeGrafter"/>
</dbReference>
<proteinExistence type="predicted"/>
<name>A0A1B6DYP8_9HEMI</name>
<dbReference type="InterPro" id="IPR033263">
    <property type="entry name" value="RNF180"/>
</dbReference>
<accession>A0A1B6DYP8</accession>
<dbReference type="GO" id="GO:0000209">
    <property type="term" value="P:protein polyubiquitination"/>
    <property type="evidence" value="ECO:0007669"/>
    <property type="project" value="InterPro"/>
</dbReference>
<dbReference type="GO" id="GO:0005789">
    <property type="term" value="C:endoplasmic reticulum membrane"/>
    <property type="evidence" value="ECO:0007669"/>
    <property type="project" value="TreeGrafter"/>
</dbReference>
<protein>
    <recommendedName>
        <fullName evidence="2">E3 ubiquitin-protein ligase</fullName>
    </recommendedName>
</protein>
<dbReference type="EMBL" id="GEDC01006517">
    <property type="protein sequence ID" value="JAS30781.1"/>
    <property type="molecule type" value="Transcribed_RNA"/>
</dbReference>
<dbReference type="GO" id="GO:0042428">
    <property type="term" value="P:serotonin metabolic process"/>
    <property type="evidence" value="ECO:0007669"/>
    <property type="project" value="TreeGrafter"/>
</dbReference>
<dbReference type="AlphaFoldDB" id="A0A1B6DYP8"/>
<gene>
    <name evidence="1" type="ORF">g.45188</name>
</gene>
<reference evidence="1" key="1">
    <citation type="submission" date="2015-12" db="EMBL/GenBank/DDBJ databases">
        <title>De novo transcriptome assembly of four potential Pierce s Disease insect vectors from Arizona vineyards.</title>
        <authorList>
            <person name="Tassone E.E."/>
        </authorList>
    </citation>
    <scope>NUCLEOTIDE SEQUENCE</scope>
</reference>
<dbReference type="GO" id="GO:0042415">
    <property type="term" value="P:norepinephrine metabolic process"/>
    <property type="evidence" value="ECO:0007669"/>
    <property type="project" value="TreeGrafter"/>
</dbReference>